<evidence type="ECO:0000313" key="3">
    <source>
        <dbReference type="EMBL" id="CDR39323.1"/>
    </source>
</evidence>
<dbReference type="InterPro" id="IPR000626">
    <property type="entry name" value="Ubiquitin-like_dom"/>
</dbReference>
<proteinExistence type="predicted"/>
<evidence type="ECO:0000259" key="2">
    <source>
        <dbReference type="PROSITE" id="PS50053"/>
    </source>
</evidence>
<reference evidence="3" key="1">
    <citation type="journal article" date="2014" name="Genome Announc.">
        <title>Genome sequence of the yeast Cyberlindnera fabianii (Hansenula fabianii).</title>
        <authorList>
            <person name="Freel K.C."/>
            <person name="Sarilar V."/>
            <person name="Neuveglise C."/>
            <person name="Devillers H."/>
            <person name="Friedrich A."/>
            <person name="Schacherer J."/>
        </authorList>
    </citation>
    <scope>NUCLEOTIDE SEQUENCE</scope>
    <source>
        <strain evidence="3">YJS4271</strain>
    </source>
</reference>
<dbReference type="Proteomes" id="UP000189513">
    <property type="component" value="Unassembled WGS sequence"/>
</dbReference>
<dbReference type="Gene3D" id="3.10.20.90">
    <property type="entry name" value="Phosphatidylinositol 3-kinase Catalytic Subunit, Chain A, domain 1"/>
    <property type="match status" value="1"/>
</dbReference>
<organism evidence="3">
    <name type="scientific">Cyberlindnera fabianii</name>
    <name type="common">Yeast</name>
    <name type="synonym">Hansenula fabianii</name>
    <dbReference type="NCBI Taxonomy" id="36022"/>
    <lineage>
        <taxon>Eukaryota</taxon>
        <taxon>Fungi</taxon>
        <taxon>Dikarya</taxon>
        <taxon>Ascomycota</taxon>
        <taxon>Saccharomycotina</taxon>
        <taxon>Saccharomycetes</taxon>
        <taxon>Phaffomycetales</taxon>
        <taxon>Phaffomycetaceae</taxon>
        <taxon>Cyberlindnera</taxon>
    </lineage>
</organism>
<feature type="region of interest" description="Disordered" evidence="1">
    <location>
        <begin position="1"/>
        <end position="22"/>
    </location>
</feature>
<dbReference type="EMBL" id="MPUK01000010">
    <property type="protein sequence ID" value="ONH65575.1"/>
    <property type="molecule type" value="Genomic_DNA"/>
</dbReference>
<feature type="domain" description="Ubiquitin-like" evidence="2">
    <location>
        <begin position="56"/>
        <end position="123"/>
    </location>
</feature>
<dbReference type="PROSITE" id="PS50053">
    <property type="entry name" value="UBIQUITIN_2"/>
    <property type="match status" value="1"/>
</dbReference>
<gene>
    <name evidence="4" type="ORF">BON22_4523</name>
    <name evidence="3" type="ORF">CYFA0S_03e02179g</name>
</gene>
<evidence type="ECO:0000313" key="5">
    <source>
        <dbReference type="Proteomes" id="UP000189513"/>
    </source>
</evidence>
<dbReference type="InterPro" id="IPR029071">
    <property type="entry name" value="Ubiquitin-like_domsf"/>
</dbReference>
<name>A0A061AVA8_CYBFA</name>
<dbReference type="VEuPathDB" id="FungiDB:BON22_4523"/>
<evidence type="ECO:0000256" key="1">
    <source>
        <dbReference type="SAM" id="MobiDB-lite"/>
    </source>
</evidence>
<sequence>MSPSSLPDSKDTDTPSTASKTDQFRFVGVLKENTTTSTSLELNPPSKRQKVSQPPISFTITIGDERIDFSASKRTKLEKLFKSVSKNRGVPLEAITFLYKDRELQASETLESIRLQDGDVIVLRLLTQPNQTTLLPSAAAVQETATEHPVINPQSSKSPIQGDLIPKQQVEEPTHSEPETSKRVTKTPEIAELTVGLPGPRRTELTFRFPCLKVEETIYAKPKWPLESAINTFIKTIPYTTKVDKLKFFKHDGQEEITTTDEKASLDDLGYTNGDVIFVKHTLPEQMYSCWTCHPMVSDGITALAKFDVVLKFFHPDLEDPVLFTCRDLAPTKYVCDRFAKKFSLPQCHFAYFLDDVPLPLDKPLKEIGCKSGMEYNVYCKNVDPDNGKGLEPL</sequence>
<dbReference type="EMBL" id="LK052888">
    <property type="protein sequence ID" value="CDR39323.1"/>
    <property type="molecule type" value="Genomic_DNA"/>
</dbReference>
<evidence type="ECO:0000313" key="4">
    <source>
        <dbReference type="EMBL" id="ONH65575.1"/>
    </source>
</evidence>
<dbReference type="CDD" id="cd01763">
    <property type="entry name" value="Ubl_SUMO_like"/>
    <property type="match status" value="1"/>
</dbReference>
<protein>
    <submittedName>
        <fullName evidence="3">CYFA0S03e02179g1_1</fullName>
    </submittedName>
    <submittedName>
        <fullName evidence="4">Ubiquitin-like protein SMT3</fullName>
    </submittedName>
</protein>
<dbReference type="Pfam" id="PF00240">
    <property type="entry name" value="ubiquitin"/>
    <property type="match status" value="1"/>
</dbReference>
<reference evidence="5" key="2">
    <citation type="journal article" date="2017" name="Genome Announc.">
        <title>Genome sequences of Cyberlindnera fabianii 65, Pichia kudriavzevii 129, and Saccharomyces cerevisiae 131 isolated from fermented masau fruits in Zimbabwe.</title>
        <authorList>
            <person name="van Rijswijck I.M.H."/>
            <person name="Derks M.F.L."/>
            <person name="Abee T."/>
            <person name="de Ridder D."/>
            <person name="Smid E.J."/>
        </authorList>
    </citation>
    <scope>NUCLEOTIDE SEQUENCE [LARGE SCALE GENOMIC DNA]</scope>
    <source>
        <strain evidence="5">65</strain>
    </source>
</reference>
<dbReference type="AlphaFoldDB" id="A0A061AVA8"/>
<dbReference type="SUPFAM" id="SSF54236">
    <property type="entry name" value="Ubiquitin-like"/>
    <property type="match status" value="1"/>
</dbReference>
<accession>A0A061AVA8</accession>
<keyword evidence="5" id="KW-1185">Reference proteome</keyword>
<reference evidence="4" key="3">
    <citation type="submission" date="2017-01" db="EMBL/GenBank/DDBJ databases">
        <authorList>
            <person name="Mah S.A."/>
            <person name="Swanson W.J."/>
            <person name="Moy G.W."/>
            <person name="Vacquier V.D."/>
        </authorList>
    </citation>
    <scope>NUCLEOTIDE SEQUENCE [LARGE SCALE GENOMIC DNA]</scope>
    <source>
        <strain evidence="4">65</strain>
    </source>
</reference>